<dbReference type="InterPro" id="IPR022893">
    <property type="entry name" value="Shikimate_DH_fam"/>
</dbReference>
<dbReference type="GO" id="GO:0019632">
    <property type="term" value="P:shikimate metabolic process"/>
    <property type="evidence" value="ECO:0007669"/>
    <property type="project" value="TreeGrafter"/>
</dbReference>
<evidence type="ECO:0000256" key="1">
    <source>
        <dbReference type="SAM" id="MobiDB-lite"/>
    </source>
</evidence>
<evidence type="ECO:0000259" key="2">
    <source>
        <dbReference type="Pfam" id="PF08501"/>
    </source>
</evidence>
<dbReference type="SUPFAM" id="SSF53223">
    <property type="entry name" value="Aminoacid dehydrogenase-like, N-terminal domain"/>
    <property type="match status" value="1"/>
</dbReference>
<dbReference type="CDD" id="cd01065">
    <property type="entry name" value="NAD_bind_Shikimate_DH"/>
    <property type="match status" value="1"/>
</dbReference>
<keyword evidence="4" id="KW-1185">Reference proteome</keyword>
<dbReference type="OrthoDB" id="204377at2759"/>
<dbReference type="SUPFAM" id="SSF51735">
    <property type="entry name" value="NAD(P)-binding Rossmann-fold domains"/>
    <property type="match status" value="1"/>
</dbReference>
<feature type="region of interest" description="Disordered" evidence="1">
    <location>
        <begin position="1"/>
        <end position="39"/>
    </location>
</feature>
<feature type="domain" description="Shikimate dehydrogenase substrate binding N-terminal" evidence="2">
    <location>
        <begin position="119"/>
        <end position="149"/>
    </location>
</feature>
<dbReference type="InterPro" id="IPR013708">
    <property type="entry name" value="Shikimate_DH-bd_N"/>
</dbReference>
<dbReference type="PANTHER" id="PTHR21089">
    <property type="entry name" value="SHIKIMATE DEHYDROGENASE"/>
    <property type="match status" value="1"/>
</dbReference>
<name>A0A2P5I0M6_DIAHE</name>
<comment type="caution">
    <text evidence="3">The sequence shown here is derived from an EMBL/GenBank/DDBJ whole genome shotgun (WGS) entry which is preliminary data.</text>
</comment>
<dbReference type="Proteomes" id="UP000094444">
    <property type="component" value="Unassembled WGS sequence"/>
</dbReference>
<accession>A0A2P5I0M6</accession>
<dbReference type="GO" id="GO:0004764">
    <property type="term" value="F:shikimate 3-dehydrogenase (NADP+) activity"/>
    <property type="evidence" value="ECO:0007669"/>
    <property type="project" value="InterPro"/>
</dbReference>
<dbReference type="PANTHER" id="PTHR21089:SF1">
    <property type="entry name" value="BIFUNCTIONAL 3-DEHYDROQUINATE DEHYDRATASE_SHIKIMATE DEHYDROGENASE, CHLOROPLASTIC"/>
    <property type="match status" value="1"/>
</dbReference>
<reference evidence="3" key="1">
    <citation type="submission" date="2017-09" db="EMBL/GenBank/DDBJ databases">
        <title>Polyketide synthases of a Diaporthe helianthi virulent isolate.</title>
        <authorList>
            <person name="Baroncelli R."/>
        </authorList>
    </citation>
    <scope>NUCLEOTIDE SEQUENCE [LARGE SCALE GENOMIC DNA]</scope>
    <source>
        <strain evidence="3">7/96</strain>
    </source>
</reference>
<sequence length="374" mass="40805">MATMTVSSSTTTTTTTTARPSSAPRRKLEEQPSTDVPSVDHLDRHGYLFGQKLTASLSPLLHDVVYREIGLNWAQLRLDSTDMDLFLQLRQHPKFYGELALPAASCHDGTPLKLIRPIGAAVTMPHKVAILSHLDELTPECRAVGACNTMYIRDEPDPSSPTGFRRVFCGTNTDVVGVRESFLRNIPTDKHDSVFRGRPGLVIGGGGAARSAVYALRQWLGATSIYLVNRDKAEVDAVVAECTAQGYGDGLVHVETVQQARQLEGAGAIVACVPDFPPVTEAEKQARAVTEVFLREKDHKGAILEMCYNPTPFTALGKLSEDAGWQVILGTEAMIYQGIEQDRYFTGRSTEDLPVEKVKEVIDAQVALRAKPSS</sequence>
<dbReference type="STRING" id="158607.A0A2P5I0M6"/>
<dbReference type="Gene3D" id="3.40.50.720">
    <property type="entry name" value="NAD(P)-binding Rossmann-like Domain"/>
    <property type="match status" value="1"/>
</dbReference>
<dbReference type="Pfam" id="PF08501">
    <property type="entry name" value="Shikimate_dh_N"/>
    <property type="match status" value="1"/>
</dbReference>
<proteinExistence type="predicted"/>
<dbReference type="EMBL" id="MAVT02000419">
    <property type="protein sequence ID" value="POS75991.1"/>
    <property type="molecule type" value="Genomic_DNA"/>
</dbReference>
<dbReference type="InParanoid" id="A0A2P5I0M6"/>
<organism evidence="3 4">
    <name type="scientific">Diaporthe helianthi</name>
    <dbReference type="NCBI Taxonomy" id="158607"/>
    <lineage>
        <taxon>Eukaryota</taxon>
        <taxon>Fungi</taxon>
        <taxon>Dikarya</taxon>
        <taxon>Ascomycota</taxon>
        <taxon>Pezizomycotina</taxon>
        <taxon>Sordariomycetes</taxon>
        <taxon>Sordariomycetidae</taxon>
        <taxon>Diaporthales</taxon>
        <taxon>Diaporthaceae</taxon>
        <taxon>Diaporthe</taxon>
    </lineage>
</organism>
<protein>
    <submittedName>
        <fullName evidence="3">Quinate-3</fullName>
    </submittedName>
</protein>
<feature type="compositionally biased region" description="Low complexity" evidence="1">
    <location>
        <begin position="1"/>
        <end position="23"/>
    </location>
</feature>
<dbReference type="InterPro" id="IPR036291">
    <property type="entry name" value="NAD(P)-bd_dom_sf"/>
</dbReference>
<dbReference type="Gene3D" id="3.40.50.10860">
    <property type="entry name" value="Leucine Dehydrogenase, chain A, domain 1"/>
    <property type="match status" value="1"/>
</dbReference>
<dbReference type="InterPro" id="IPR046346">
    <property type="entry name" value="Aminoacid_DH-like_N_sf"/>
</dbReference>
<dbReference type="GO" id="GO:0009423">
    <property type="term" value="P:chorismate biosynthetic process"/>
    <property type="evidence" value="ECO:0007669"/>
    <property type="project" value="TreeGrafter"/>
</dbReference>
<evidence type="ECO:0000313" key="4">
    <source>
        <dbReference type="Proteomes" id="UP000094444"/>
    </source>
</evidence>
<gene>
    <name evidence="3" type="ORF">DHEL01_v205613</name>
</gene>
<dbReference type="AlphaFoldDB" id="A0A2P5I0M6"/>
<evidence type="ECO:0000313" key="3">
    <source>
        <dbReference type="EMBL" id="POS75991.1"/>
    </source>
</evidence>